<sequence>MGSYISSMSTGFAGVEVEYWPERRTDWGSVVDPGVLVRLKTEAGHATMGLSIEDARAIAEALPQVLMLHDAAVRLAADCAVDEAVSAAVDGVGKAA</sequence>
<gene>
    <name evidence="1" type="ORF">DFR68_108360</name>
</gene>
<dbReference type="Proteomes" id="UP000255355">
    <property type="component" value="Unassembled WGS sequence"/>
</dbReference>
<reference evidence="1 2" key="1">
    <citation type="submission" date="2018-07" db="EMBL/GenBank/DDBJ databases">
        <title>Genomic Encyclopedia of Type Strains, Phase IV (KMG-IV): sequencing the most valuable type-strain genomes for metagenomic binning, comparative biology and taxonomic classification.</title>
        <authorList>
            <person name="Goeker M."/>
        </authorList>
    </citation>
    <scope>NUCLEOTIDE SEQUENCE [LARGE SCALE GENOMIC DNA]</scope>
    <source>
        <strain evidence="1 2">DSM 44952</strain>
    </source>
</reference>
<comment type="caution">
    <text evidence="1">The sequence shown here is derived from an EMBL/GenBank/DDBJ whole genome shotgun (WGS) entry which is preliminary data.</text>
</comment>
<dbReference type="EMBL" id="QQAZ01000008">
    <property type="protein sequence ID" value="RDI48527.1"/>
    <property type="molecule type" value="Genomic_DNA"/>
</dbReference>
<evidence type="ECO:0000313" key="1">
    <source>
        <dbReference type="EMBL" id="RDI48527.1"/>
    </source>
</evidence>
<keyword evidence="2" id="KW-1185">Reference proteome</keyword>
<dbReference type="STRING" id="1210089.GCA_001613165_04478"/>
<protein>
    <submittedName>
        <fullName evidence="1">Uncharacterized protein</fullName>
    </submittedName>
</protein>
<proteinExistence type="predicted"/>
<accession>A0A370GXZ1</accession>
<evidence type="ECO:0000313" key="2">
    <source>
        <dbReference type="Proteomes" id="UP000255355"/>
    </source>
</evidence>
<organism evidence="1 2">
    <name type="scientific">Nocardia mexicana</name>
    <dbReference type="NCBI Taxonomy" id="279262"/>
    <lineage>
        <taxon>Bacteria</taxon>
        <taxon>Bacillati</taxon>
        <taxon>Actinomycetota</taxon>
        <taxon>Actinomycetes</taxon>
        <taxon>Mycobacteriales</taxon>
        <taxon>Nocardiaceae</taxon>
        <taxon>Nocardia</taxon>
    </lineage>
</organism>
<dbReference type="AlphaFoldDB" id="A0A370GXZ1"/>
<name>A0A370GXZ1_9NOCA</name>